<sequence>MRTFPYDLKAARRPRLGLIVLQTDERIEPDLHRLLPTQTELFVTRVPSGLDVTPETLQAMHDHIAASAALLPQADTFDVVGYGCTSGSAQIGPQNVAAQVRAGVATQAVTEPVSALVAACRALGVTRIAVLSPYVAAVSDRLRDVLDGQGVASPVFGTFAEAEEARVSRIDPRSTRAAALELLAQGGVEALFLSCTNLDALDIIADLEVETGLPVLSSNLVLGWHMAHLAGLALAPDFADCRLAREAR</sequence>
<reference evidence="2" key="1">
    <citation type="journal article" date="2019" name="Int. J. Syst. Evol. Microbiol.">
        <title>The Global Catalogue of Microorganisms (GCM) 10K type strain sequencing project: providing services to taxonomists for standard genome sequencing and annotation.</title>
        <authorList>
            <consortium name="The Broad Institute Genomics Platform"/>
            <consortium name="The Broad Institute Genome Sequencing Center for Infectious Disease"/>
            <person name="Wu L."/>
            <person name="Ma J."/>
        </authorList>
    </citation>
    <scope>NUCLEOTIDE SEQUENCE [LARGE SCALE GENOMIC DNA]</scope>
    <source>
        <strain evidence="2">CGMCC 4.7283</strain>
    </source>
</reference>
<dbReference type="PANTHER" id="PTHR40267:SF1">
    <property type="entry name" value="BLR3294 PROTEIN"/>
    <property type="match status" value="1"/>
</dbReference>
<dbReference type="PIRSF" id="PIRSF015736">
    <property type="entry name" value="MI"/>
    <property type="match status" value="1"/>
</dbReference>
<dbReference type="Gene3D" id="3.40.50.12500">
    <property type="match status" value="1"/>
</dbReference>
<protein>
    <submittedName>
        <fullName evidence="1">Asp/Glu racemase</fullName>
    </submittedName>
</protein>
<accession>A0ABV9KEJ9</accession>
<dbReference type="PANTHER" id="PTHR40267">
    <property type="entry name" value="BLR3294 PROTEIN"/>
    <property type="match status" value="1"/>
</dbReference>
<dbReference type="EMBL" id="JBHSGI010000005">
    <property type="protein sequence ID" value="MFC4668413.1"/>
    <property type="molecule type" value="Genomic_DNA"/>
</dbReference>
<dbReference type="RefSeq" id="WP_380716694.1">
    <property type="nucleotide sequence ID" value="NZ_JBHSGI010000005.1"/>
</dbReference>
<evidence type="ECO:0000313" key="1">
    <source>
        <dbReference type="EMBL" id="MFC4668413.1"/>
    </source>
</evidence>
<dbReference type="Proteomes" id="UP001595973">
    <property type="component" value="Unassembled WGS sequence"/>
</dbReference>
<gene>
    <name evidence="1" type="ORF">ACFO5X_07605</name>
</gene>
<evidence type="ECO:0000313" key="2">
    <source>
        <dbReference type="Proteomes" id="UP001595973"/>
    </source>
</evidence>
<comment type="caution">
    <text evidence="1">The sequence shown here is derived from an EMBL/GenBank/DDBJ whole genome shotgun (WGS) entry which is preliminary data.</text>
</comment>
<dbReference type="InterPro" id="IPR026286">
    <property type="entry name" value="MaiA/AMDase"/>
</dbReference>
<proteinExistence type="predicted"/>
<dbReference type="InterPro" id="IPR053714">
    <property type="entry name" value="Iso_Racemase_Enz_sf"/>
</dbReference>
<keyword evidence="2" id="KW-1185">Reference proteome</keyword>
<organism evidence="1 2">
    <name type="scientific">Seohaeicola nanhaiensis</name>
    <dbReference type="NCBI Taxonomy" id="1387282"/>
    <lineage>
        <taxon>Bacteria</taxon>
        <taxon>Pseudomonadati</taxon>
        <taxon>Pseudomonadota</taxon>
        <taxon>Alphaproteobacteria</taxon>
        <taxon>Rhodobacterales</taxon>
        <taxon>Roseobacteraceae</taxon>
        <taxon>Seohaeicola</taxon>
    </lineage>
</organism>
<dbReference type="Pfam" id="PF17645">
    <property type="entry name" value="Amdase"/>
    <property type="match status" value="1"/>
</dbReference>
<name>A0ABV9KEJ9_9RHOB</name>